<evidence type="ECO:0000256" key="6">
    <source>
        <dbReference type="ARBA" id="ARBA00022692"/>
    </source>
</evidence>
<feature type="transmembrane region" description="Helical" evidence="12">
    <location>
        <begin position="183"/>
        <end position="207"/>
    </location>
</feature>
<feature type="transmembrane region" description="Helical" evidence="12">
    <location>
        <begin position="219"/>
        <end position="237"/>
    </location>
</feature>
<evidence type="ECO:0000256" key="3">
    <source>
        <dbReference type="ARBA" id="ARBA00007063"/>
    </source>
</evidence>
<comment type="caution">
    <text evidence="14">The sequence shown here is derived from an EMBL/GenBank/DDBJ whole genome shotgun (WGS) entry which is preliminary data.</text>
</comment>
<proteinExistence type="inferred from homology"/>
<feature type="transmembrane region" description="Helical" evidence="12">
    <location>
        <begin position="307"/>
        <end position="325"/>
    </location>
</feature>
<feature type="transmembrane region" description="Helical" evidence="12">
    <location>
        <begin position="281"/>
        <end position="300"/>
    </location>
</feature>
<dbReference type="EC" id="2.4.1.-" evidence="12"/>
<keyword evidence="9 12" id="KW-0472">Membrane</keyword>
<sequence>MSLISKALDLSILLAITYHLIISPYTKVEESFNIQATHDILFYGFEDISEFDHIEFPGAVKRTFLGAILLATPLRPLAPYITSITDSLFPEDSIYRLTNLNFQIAARFLLGLYNYLGFLKLKNAVASACDRQSRSIGSWVSLLLLSQFHILYYSTRTLPNFIALPFVNYALSNVIMGDIPTGLAILAFTGVVFRVEILIFTCILFVVCLLNRLSKPFNAVFYTAIGGIFGAVFSLYIDSYFWSEQTLPELESFVFNVVNGNSSNWGTEPFHAYFTHYFKKLFIIPIIPLLAIPGFFIDLVNYKLRTIQTVSIASVLYVLAVSFLPHKEWRFIVYAIPGLIISAASTIAYISKRPGLISKLFSYLVIVVLIVSSIMSLFFGYVFSYNYPGGEAISNLNIILNQEYSDNPLREPVTVHVDVPACMTGVTLFTQLKDSKEISIFYDKSEDKDKLTTDLWHSFSYVITDLDIDSTSDADSALRASKLPESETNGWMKIGITSLYNGISKNNIISWVKEVIDSPVELLSQLELVVKTLKLNYFKHRIERLVKTVPYLYTYQRTTTDDQDNSFNF</sequence>
<evidence type="ECO:0000313" key="14">
    <source>
        <dbReference type="EMBL" id="GMG21871.1"/>
    </source>
</evidence>
<feature type="signal peptide" evidence="13">
    <location>
        <begin position="1"/>
        <end position="19"/>
    </location>
</feature>
<evidence type="ECO:0000256" key="13">
    <source>
        <dbReference type="SAM" id="SignalP"/>
    </source>
</evidence>
<feature type="transmembrane region" description="Helical" evidence="12">
    <location>
        <begin position="331"/>
        <end position="351"/>
    </location>
</feature>
<dbReference type="GO" id="GO:0052917">
    <property type="term" value="F:dol-P-Man:Man(7)GlcNAc(2)-PP-Dol alpha-1,6-mannosyltransferase activity"/>
    <property type="evidence" value="ECO:0007669"/>
    <property type="project" value="UniProtKB-EC"/>
</dbReference>
<comment type="function">
    <text evidence="10">Mannosyltransferase that operates in the biosynthetic pathway of dolichol-linked oligosaccharides, the glycan precursors employed in protein asparagine (N)-glycosylation. The assembly of dolichol-linked oligosaccharides begins on the cytosolic side of the endoplasmic reticulum membrane and finishes in its lumen. The sequential addition of sugars to dolichol pyrophosphate produces dolichol-linked oligosaccharides containing fourteen sugars, including two GlcNAcs, nine mannoses and three glucoses. Once assembled, the oligosaccharide is transferred from the lipid to nascent proteins by oligosaccharyltransferases. In the lumen of the endoplasmic reticulum, adds the eighth mannose residue in an alpha-1,6 linkage onto Man(7)GlcNAc(2)-PP-dolichol to produce Man(8)GlcNAc(2)-PP-dolichol.</text>
</comment>
<keyword evidence="8 12" id="KW-1133">Transmembrane helix</keyword>
<evidence type="ECO:0000256" key="10">
    <source>
        <dbReference type="ARBA" id="ARBA00044721"/>
    </source>
</evidence>
<name>A0A9W6YTG9_AMBMO</name>
<keyword evidence="13" id="KW-0732">Signal</keyword>
<organism evidence="14 15">
    <name type="scientific">Ambrosiozyma monospora</name>
    <name type="common">Yeast</name>
    <name type="synonym">Endomycopsis monosporus</name>
    <dbReference type="NCBI Taxonomy" id="43982"/>
    <lineage>
        <taxon>Eukaryota</taxon>
        <taxon>Fungi</taxon>
        <taxon>Dikarya</taxon>
        <taxon>Ascomycota</taxon>
        <taxon>Saccharomycotina</taxon>
        <taxon>Pichiomycetes</taxon>
        <taxon>Pichiales</taxon>
        <taxon>Pichiaceae</taxon>
        <taxon>Ambrosiozyma</taxon>
    </lineage>
</organism>
<dbReference type="GO" id="GO:0006487">
    <property type="term" value="P:protein N-linked glycosylation"/>
    <property type="evidence" value="ECO:0007669"/>
    <property type="project" value="TreeGrafter"/>
</dbReference>
<evidence type="ECO:0000256" key="1">
    <source>
        <dbReference type="ARBA" id="ARBA00004477"/>
    </source>
</evidence>
<dbReference type="OrthoDB" id="19039at2759"/>
<dbReference type="GO" id="GO:0005789">
    <property type="term" value="C:endoplasmic reticulum membrane"/>
    <property type="evidence" value="ECO:0007669"/>
    <property type="project" value="UniProtKB-SubCell"/>
</dbReference>
<comment type="pathway">
    <text evidence="2">Protein modification; protein glycosylation.</text>
</comment>
<protein>
    <recommendedName>
        <fullName evidence="12">Mannosyltransferase</fullName>
        <ecNumber evidence="12">2.4.1.-</ecNumber>
    </recommendedName>
</protein>
<keyword evidence="4 12" id="KW-0328">Glycosyltransferase</keyword>
<evidence type="ECO:0000256" key="8">
    <source>
        <dbReference type="ARBA" id="ARBA00022989"/>
    </source>
</evidence>
<keyword evidence="15" id="KW-1185">Reference proteome</keyword>
<evidence type="ECO:0000256" key="12">
    <source>
        <dbReference type="RuleBase" id="RU363075"/>
    </source>
</evidence>
<comment type="similarity">
    <text evidence="3 12">Belongs to the glycosyltransferase 22 family.</text>
</comment>
<evidence type="ECO:0000256" key="7">
    <source>
        <dbReference type="ARBA" id="ARBA00022824"/>
    </source>
</evidence>
<dbReference type="InterPro" id="IPR005599">
    <property type="entry name" value="GPI_mannosylTrfase"/>
</dbReference>
<evidence type="ECO:0000256" key="11">
    <source>
        <dbReference type="ARBA" id="ARBA00048899"/>
    </source>
</evidence>
<evidence type="ECO:0000256" key="9">
    <source>
        <dbReference type="ARBA" id="ARBA00023136"/>
    </source>
</evidence>
<keyword evidence="7 12" id="KW-0256">Endoplasmic reticulum</keyword>
<accession>A0A9W6YTG9</accession>
<evidence type="ECO:0000256" key="5">
    <source>
        <dbReference type="ARBA" id="ARBA00022679"/>
    </source>
</evidence>
<dbReference type="EMBL" id="BSXU01000827">
    <property type="protein sequence ID" value="GMG21871.1"/>
    <property type="molecule type" value="Genomic_DNA"/>
</dbReference>
<dbReference type="Proteomes" id="UP001165063">
    <property type="component" value="Unassembled WGS sequence"/>
</dbReference>
<feature type="chain" id="PRO_5040877546" description="Mannosyltransferase" evidence="13">
    <location>
        <begin position="20"/>
        <end position="569"/>
    </location>
</feature>
<dbReference type="PANTHER" id="PTHR22760:SF1">
    <property type="entry name" value="DOL-P-MAN:MAN(7)GLCNAC(2)-PP-DOL ALPHA-1,6-MANNOSYLTRANSFERASE"/>
    <property type="match status" value="1"/>
</dbReference>
<gene>
    <name evidence="14" type="ORF">Amon01_000230900</name>
</gene>
<reference evidence="14" key="1">
    <citation type="submission" date="2023-04" db="EMBL/GenBank/DDBJ databases">
        <title>Ambrosiozyma monospora NBRC 1965.</title>
        <authorList>
            <person name="Ichikawa N."/>
            <person name="Sato H."/>
            <person name="Tonouchi N."/>
        </authorList>
    </citation>
    <scope>NUCLEOTIDE SEQUENCE</scope>
    <source>
        <strain evidence="14">NBRC 1965</strain>
    </source>
</reference>
<dbReference type="Pfam" id="PF03901">
    <property type="entry name" value="Glyco_transf_22"/>
    <property type="match status" value="1"/>
</dbReference>
<feature type="transmembrane region" description="Helical" evidence="12">
    <location>
        <begin position="363"/>
        <end position="383"/>
    </location>
</feature>
<dbReference type="AlphaFoldDB" id="A0A9W6YTG9"/>
<evidence type="ECO:0000313" key="15">
    <source>
        <dbReference type="Proteomes" id="UP001165063"/>
    </source>
</evidence>
<comment type="catalytic activity">
    <reaction evidence="11">
        <text>an alpha-D-Man-(1-&gt;2)-alpha-D-Man-(1-&gt;2)-alpha-D-Man-(1-&gt;3)-[alpha-D-Man-(1-&gt;2)-alpha-D-Man-(1-&gt;3)-alpha-D-Man-(1-&gt;6)]-beta-D-Man-(1-&gt;4)-beta-D-GlcNAc-(1-&gt;4)-alpha-D-GlcNAc-diphospho-di-trans,poly-cis-dolichol + a di-trans,poly-cis-dolichyl beta-D-mannosyl phosphate = an alpha-D-Man-(1-&gt;2)-alpha-D-Man-(1-&gt;2)-alpha-D-Man-(1-&gt;3)-[alpha-D-Man-(1-&gt;2)-alpha-D-Man-(1-&gt;3)-[alpha-D-Man-(1-&gt;6)]-alpha-D-Man-(1-&gt;6)]-beta-D-Man-(1-&gt;4)-beta-D-GlcNAc-(1-&gt;4)-alpha-D-GlcNAc-diphospho-di-trans,poly-cis-dolichol + a di-trans,poly-cis-dolichyl phosphate + H(+)</text>
        <dbReference type="Rhea" id="RHEA:29535"/>
        <dbReference type="Rhea" id="RHEA-COMP:19498"/>
        <dbReference type="Rhea" id="RHEA-COMP:19501"/>
        <dbReference type="Rhea" id="RHEA-COMP:19518"/>
        <dbReference type="Rhea" id="RHEA-COMP:19519"/>
        <dbReference type="ChEBI" id="CHEBI:15378"/>
        <dbReference type="ChEBI" id="CHEBI:57683"/>
        <dbReference type="ChEBI" id="CHEBI:58211"/>
        <dbReference type="ChEBI" id="CHEBI:132517"/>
        <dbReference type="ChEBI" id="CHEBI:132519"/>
        <dbReference type="EC" id="2.4.1.260"/>
    </reaction>
    <physiologicalReaction direction="left-to-right" evidence="11">
        <dbReference type="Rhea" id="RHEA:29536"/>
    </physiologicalReaction>
</comment>
<comment type="subcellular location">
    <subcellularLocation>
        <location evidence="1 12">Endoplasmic reticulum membrane</location>
        <topology evidence="1 12">Multi-pass membrane protein</topology>
    </subcellularLocation>
</comment>
<dbReference type="PANTHER" id="PTHR22760">
    <property type="entry name" value="GLYCOSYLTRANSFERASE"/>
    <property type="match status" value="1"/>
</dbReference>
<evidence type="ECO:0000256" key="4">
    <source>
        <dbReference type="ARBA" id="ARBA00022676"/>
    </source>
</evidence>
<keyword evidence="5" id="KW-0808">Transferase</keyword>
<evidence type="ECO:0000256" key="2">
    <source>
        <dbReference type="ARBA" id="ARBA00004922"/>
    </source>
</evidence>
<keyword evidence="6 12" id="KW-0812">Transmembrane</keyword>